<keyword evidence="2" id="KW-0614">Plasmid</keyword>
<keyword evidence="1" id="KW-1133">Transmembrane helix</keyword>
<geneLocation type="plasmid" evidence="2 3">
    <name>pCKO3</name>
</geneLocation>
<dbReference type="HOGENOM" id="CLU_2479242_0_0_6"/>
<protein>
    <submittedName>
        <fullName evidence="2">Uncharacterized protein</fullName>
    </submittedName>
</protein>
<name>A8ART2_CITK8</name>
<dbReference type="KEGG" id="cko:CKO_pCKO3p06156"/>
<evidence type="ECO:0000256" key="1">
    <source>
        <dbReference type="SAM" id="Phobius"/>
    </source>
</evidence>
<accession>A8ART2</accession>
<reference evidence="2 3" key="1">
    <citation type="submission" date="2007-08" db="EMBL/GenBank/DDBJ databases">
        <authorList>
            <consortium name="The Citrobacter koseri Genome Sequencing Project"/>
            <person name="McClelland M."/>
            <person name="Sanderson E.K."/>
            <person name="Porwollik S."/>
            <person name="Spieth J."/>
            <person name="Clifton W.S."/>
            <person name="Latreille P."/>
            <person name="Courtney L."/>
            <person name="Wang C."/>
            <person name="Pepin K."/>
            <person name="Bhonagiri V."/>
            <person name="Nash W."/>
            <person name="Johnson M."/>
            <person name="Thiruvilangam P."/>
            <person name="Wilson R."/>
        </authorList>
    </citation>
    <scope>NUCLEOTIDE SEQUENCE [LARGE SCALE GENOMIC DNA]</scope>
    <source>
        <strain evidence="3">ATCC BAA-895 / CDC 4225-83 / SGSC4696</strain>
        <plasmid evidence="2 3">pCKO3</plasmid>
    </source>
</reference>
<dbReference type="Proteomes" id="UP000008148">
    <property type="component" value="Plasmid pCKO3"/>
</dbReference>
<keyword evidence="1" id="KW-0472">Membrane</keyword>
<evidence type="ECO:0000313" key="3">
    <source>
        <dbReference type="Proteomes" id="UP000008148"/>
    </source>
</evidence>
<gene>
    <name evidence="2" type="ordered locus">CKO_pCKO3p06156</name>
</gene>
<sequence>MAPCFHSTSYGIAQFLITAMQALAELFRGHTRTRVSTGGGHFGANLIFILCLGQFFVSQSLQQRSFVRATFRQYAGQAFSQFPKKVGVFVVCSVAHCGASRVNAAI</sequence>
<feature type="transmembrane region" description="Helical" evidence="1">
    <location>
        <begin position="40"/>
        <end position="58"/>
    </location>
</feature>
<dbReference type="EMBL" id="CP000823">
    <property type="protein sequence ID" value="ABV16197.1"/>
    <property type="molecule type" value="Genomic_DNA"/>
</dbReference>
<keyword evidence="3" id="KW-1185">Reference proteome</keyword>
<dbReference type="AlphaFoldDB" id="A8ART2"/>
<organism evidence="2 3">
    <name type="scientific">Citrobacter koseri (strain ATCC BAA-895 / CDC 4225-83 / SGSC4696)</name>
    <dbReference type="NCBI Taxonomy" id="290338"/>
    <lineage>
        <taxon>Bacteria</taxon>
        <taxon>Pseudomonadati</taxon>
        <taxon>Pseudomonadota</taxon>
        <taxon>Gammaproteobacteria</taxon>
        <taxon>Enterobacterales</taxon>
        <taxon>Enterobacteriaceae</taxon>
        <taxon>Citrobacter</taxon>
    </lineage>
</organism>
<evidence type="ECO:0000313" key="2">
    <source>
        <dbReference type="EMBL" id="ABV16197.1"/>
    </source>
</evidence>
<keyword evidence="1" id="KW-0812">Transmembrane</keyword>
<proteinExistence type="predicted"/>